<evidence type="ECO:0000313" key="2">
    <source>
        <dbReference type="Proteomes" id="UP000236319"/>
    </source>
</evidence>
<reference evidence="1 2" key="1">
    <citation type="journal article" date="2017" name="BMC Genomics">
        <title>Whole-genome assembly of Babesia ovata and comparative genomics between closely related pathogens.</title>
        <authorList>
            <person name="Yamagishi J."/>
            <person name="Asada M."/>
            <person name="Hakimi H."/>
            <person name="Tanaka T.Q."/>
            <person name="Sugimoto C."/>
            <person name="Kawazu S."/>
        </authorList>
    </citation>
    <scope>NUCLEOTIDE SEQUENCE [LARGE SCALE GENOMIC DNA]</scope>
    <source>
        <strain evidence="1 2">Miyake</strain>
    </source>
</reference>
<keyword evidence="2" id="KW-1185">Reference proteome</keyword>
<name>A0A2H6K9K4_9APIC</name>
<dbReference type="OrthoDB" id="10364633at2759"/>
<dbReference type="GeneID" id="39873441"/>
<dbReference type="EMBL" id="BDSA01000001">
    <property type="protein sequence ID" value="GBE59671.1"/>
    <property type="molecule type" value="Genomic_DNA"/>
</dbReference>
<dbReference type="Proteomes" id="UP000236319">
    <property type="component" value="Unassembled WGS sequence"/>
</dbReference>
<proteinExistence type="predicted"/>
<comment type="caution">
    <text evidence="1">The sequence shown here is derived from an EMBL/GenBank/DDBJ whole genome shotgun (WGS) entry which is preliminary data.</text>
</comment>
<evidence type="ECO:0000313" key="1">
    <source>
        <dbReference type="EMBL" id="GBE59671.1"/>
    </source>
</evidence>
<dbReference type="VEuPathDB" id="PiroplasmaDB:BOVATA_011640"/>
<accession>A0A2H6K9K4</accession>
<gene>
    <name evidence="1" type="ORF">BOVATA_011640</name>
</gene>
<protein>
    <submittedName>
        <fullName evidence="1">Uncharacterized protein</fullName>
    </submittedName>
</protein>
<sequence length="291" mass="32760">MTCVQRPACHSNGIDMSAVRRQVRLFRADAPLIHNCSQTGPMQFDSLTRIPRNVKDAIDWLLALKGTDPEKNLKALGAAVHTFLADKPVGNLNLPALKNARIFFRDLMTQKALEGLWPANVMLERFNTPMDKSVHFKFFGTVDESDYENVVQARGVKPEEIAKDLGKVVDGCEKFLEKIKNPNKYVPTYSSEATWDASCAKDPEACAVIFVGIAPMLYTGLRSLRKVSHGESFKWVPFAKKNLGEVLKALGYKEPERRPNMSGSYVFKALENVKFQMLVTLYDLSGFWAFY</sequence>
<dbReference type="RefSeq" id="XP_028865914.1">
    <property type="nucleotide sequence ID" value="XM_029010081.1"/>
</dbReference>
<organism evidence="1 2">
    <name type="scientific">Babesia ovata</name>
    <dbReference type="NCBI Taxonomy" id="189622"/>
    <lineage>
        <taxon>Eukaryota</taxon>
        <taxon>Sar</taxon>
        <taxon>Alveolata</taxon>
        <taxon>Apicomplexa</taxon>
        <taxon>Aconoidasida</taxon>
        <taxon>Piroplasmida</taxon>
        <taxon>Babesiidae</taxon>
        <taxon>Babesia</taxon>
    </lineage>
</organism>
<dbReference type="AlphaFoldDB" id="A0A2H6K9K4"/>